<evidence type="ECO:0000256" key="5">
    <source>
        <dbReference type="ARBA" id="ARBA00023002"/>
    </source>
</evidence>
<dbReference type="RefSeq" id="WP_100177581.1">
    <property type="nucleotide sequence ID" value="NZ_LFJC01000003.1"/>
</dbReference>
<comment type="caution">
    <text evidence="9">The sequence shown here is derived from an EMBL/GenBank/DDBJ whole genome shotgun (WGS) entry which is preliminary data.</text>
</comment>
<name>A0A2M6UCQ1_9BRAD</name>
<dbReference type="Gene3D" id="1.10.630.10">
    <property type="entry name" value="Cytochrome P450"/>
    <property type="match status" value="1"/>
</dbReference>
<evidence type="ECO:0000256" key="1">
    <source>
        <dbReference type="ARBA" id="ARBA00001971"/>
    </source>
</evidence>
<dbReference type="PANTHER" id="PTHR24286">
    <property type="entry name" value="CYTOCHROME P450 26"/>
    <property type="match status" value="1"/>
</dbReference>
<comment type="cofactor">
    <cofactor evidence="1">
        <name>heme</name>
        <dbReference type="ChEBI" id="CHEBI:30413"/>
    </cofactor>
</comment>
<dbReference type="PANTHER" id="PTHR24286:SF24">
    <property type="entry name" value="LANOSTEROL 14-ALPHA DEMETHYLASE"/>
    <property type="match status" value="1"/>
</dbReference>
<dbReference type="Proteomes" id="UP000228930">
    <property type="component" value="Unassembled WGS sequence"/>
</dbReference>
<dbReference type="GO" id="GO:0005506">
    <property type="term" value="F:iron ion binding"/>
    <property type="evidence" value="ECO:0007669"/>
    <property type="project" value="InterPro"/>
</dbReference>
<gene>
    <name evidence="9" type="ORF">TSA1_17725</name>
</gene>
<dbReference type="GO" id="GO:0020037">
    <property type="term" value="F:heme binding"/>
    <property type="evidence" value="ECO:0007669"/>
    <property type="project" value="InterPro"/>
</dbReference>
<organism evidence="9 10">
    <name type="scientific">Bradyrhizobium nitroreducens</name>
    <dbReference type="NCBI Taxonomy" id="709803"/>
    <lineage>
        <taxon>Bacteria</taxon>
        <taxon>Pseudomonadati</taxon>
        <taxon>Pseudomonadota</taxon>
        <taxon>Alphaproteobacteria</taxon>
        <taxon>Hyphomicrobiales</taxon>
        <taxon>Nitrobacteraceae</taxon>
        <taxon>Bradyrhizobium</taxon>
    </lineage>
</organism>
<evidence type="ECO:0000256" key="6">
    <source>
        <dbReference type="ARBA" id="ARBA00023004"/>
    </source>
</evidence>
<dbReference type="Pfam" id="PF00067">
    <property type="entry name" value="p450"/>
    <property type="match status" value="1"/>
</dbReference>
<evidence type="ECO:0000313" key="10">
    <source>
        <dbReference type="Proteomes" id="UP000228930"/>
    </source>
</evidence>
<evidence type="ECO:0000256" key="3">
    <source>
        <dbReference type="ARBA" id="ARBA00022617"/>
    </source>
</evidence>
<keyword evidence="10" id="KW-1185">Reference proteome</keyword>
<keyword evidence="6 8" id="KW-0408">Iron</keyword>
<evidence type="ECO:0000313" key="9">
    <source>
        <dbReference type="EMBL" id="PIT02392.1"/>
    </source>
</evidence>
<dbReference type="EMBL" id="LFJC01000003">
    <property type="protein sequence ID" value="PIT02392.1"/>
    <property type="molecule type" value="Genomic_DNA"/>
</dbReference>
<comment type="similarity">
    <text evidence="2 8">Belongs to the cytochrome P450 family.</text>
</comment>
<keyword evidence="7 8" id="KW-0503">Monooxygenase</keyword>
<proteinExistence type="inferred from homology"/>
<protein>
    <recommendedName>
        <fullName evidence="11">Cytochrome P450</fullName>
    </recommendedName>
</protein>
<dbReference type="GO" id="GO:0016125">
    <property type="term" value="P:sterol metabolic process"/>
    <property type="evidence" value="ECO:0007669"/>
    <property type="project" value="TreeGrafter"/>
</dbReference>
<evidence type="ECO:0000256" key="2">
    <source>
        <dbReference type="ARBA" id="ARBA00010617"/>
    </source>
</evidence>
<dbReference type="SUPFAM" id="SSF48264">
    <property type="entry name" value="Cytochrome P450"/>
    <property type="match status" value="1"/>
</dbReference>
<dbReference type="AlphaFoldDB" id="A0A2M6UCQ1"/>
<keyword evidence="3 8" id="KW-0349">Heme</keyword>
<reference evidence="9 10" key="1">
    <citation type="submission" date="2015-06" db="EMBL/GenBank/DDBJ databases">
        <title>Comparative genome analysis of nirS-carrying Bradyrhizobium sp. strains.</title>
        <authorList>
            <person name="Ishii S."/>
            <person name="Jang J."/>
            <person name="Nishizawa T."/>
            <person name="Senoo K."/>
        </authorList>
    </citation>
    <scope>NUCLEOTIDE SEQUENCE [LARGE SCALE GENOMIC DNA]</scope>
    <source>
        <strain evidence="9 10">TSA1</strain>
    </source>
</reference>
<accession>A0A2M6UCQ1</accession>
<sequence length="426" mass="46827">MKLSTYEPDALAPGIRRLSYGLFCWLNRHIVVLRAAGALLRRWPSIGGPFGMVARASAVKDVLTRTPSFSNTAHAANMVSGDYLIGMDPGPTYTADRALVRERLDALDVPNASDEEAKRRIGILDSGDRSFDLIENYLMWVVFHAMKPLFGSATDAVVAGSADPAAQAAVDEGLQRQYMLEIRYVAGQLLAGSLATLDLRRRAETCGDALQARIDRVTGPIGTAWGVKSASQDIERNAVGLAWISHPVTVQSGALAVQELLGRPKVYEKLWSRAQSLKDRVWTDTGFRKDVRDHVLELMRFRPIFPLLARDVPRDTELQTGARQNAKCPGGGKVSLLGIAALFDPSVVSDSRSFCPERDWGSEDPLRYLMFGYGYRQCPARDHAVDILTSALIGLLTLPRLQLARGEGKAITYDGPLMLSMRMRIT</sequence>
<evidence type="ECO:0000256" key="7">
    <source>
        <dbReference type="ARBA" id="ARBA00023033"/>
    </source>
</evidence>
<keyword evidence="4 8" id="KW-0479">Metal-binding</keyword>
<evidence type="ECO:0000256" key="4">
    <source>
        <dbReference type="ARBA" id="ARBA00022723"/>
    </source>
</evidence>
<dbReference type="InterPro" id="IPR036396">
    <property type="entry name" value="Cyt_P450_sf"/>
</dbReference>
<dbReference type="GO" id="GO:0016705">
    <property type="term" value="F:oxidoreductase activity, acting on paired donors, with incorporation or reduction of molecular oxygen"/>
    <property type="evidence" value="ECO:0007669"/>
    <property type="project" value="InterPro"/>
</dbReference>
<dbReference type="InterPro" id="IPR001128">
    <property type="entry name" value="Cyt_P450"/>
</dbReference>
<keyword evidence="5 8" id="KW-0560">Oxidoreductase</keyword>
<evidence type="ECO:0000256" key="8">
    <source>
        <dbReference type="RuleBase" id="RU000461"/>
    </source>
</evidence>
<dbReference type="PROSITE" id="PS00086">
    <property type="entry name" value="CYTOCHROME_P450"/>
    <property type="match status" value="1"/>
</dbReference>
<dbReference type="GO" id="GO:0004497">
    <property type="term" value="F:monooxygenase activity"/>
    <property type="evidence" value="ECO:0007669"/>
    <property type="project" value="UniProtKB-KW"/>
</dbReference>
<dbReference type="InterPro" id="IPR017972">
    <property type="entry name" value="Cyt_P450_CS"/>
</dbReference>
<evidence type="ECO:0008006" key="11">
    <source>
        <dbReference type="Google" id="ProtNLM"/>
    </source>
</evidence>